<reference evidence="1" key="2">
    <citation type="journal article" date="2015" name="Data Brief">
        <title>Shoot transcriptome of the giant reed, Arundo donax.</title>
        <authorList>
            <person name="Barrero R.A."/>
            <person name="Guerrero F.D."/>
            <person name="Moolhuijzen P."/>
            <person name="Goolsby J.A."/>
            <person name="Tidwell J."/>
            <person name="Bellgard S.E."/>
            <person name="Bellgard M.I."/>
        </authorList>
    </citation>
    <scope>NUCLEOTIDE SEQUENCE</scope>
    <source>
        <tissue evidence="1">Shoot tissue taken approximately 20 cm above the soil surface</tissue>
    </source>
</reference>
<dbReference type="EMBL" id="GBRH01258817">
    <property type="protein sequence ID" value="JAD39078.1"/>
    <property type="molecule type" value="Transcribed_RNA"/>
</dbReference>
<protein>
    <submittedName>
        <fullName evidence="1">Uncharacterized protein</fullName>
    </submittedName>
</protein>
<dbReference type="AlphaFoldDB" id="A0A0A8ZN18"/>
<name>A0A0A8ZN18_ARUDO</name>
<organism evidence="1">
    <name type="scientific">Arundo donax</name>
    <name type="common">Giant reed</name>
    <name type="synonym">Donax arundinaceus</name>
    <dbReference type="NCBI Taxonomy" id="35708"/>
    <lineage>
        <taxon>Eukaryota</taxon>
        <taxon>Viridiplantae</taxon>
        <taxon>Streptophyta</taxon>
        <taxon>Embryophyta</taxon>
        <taxon>Tracheophyta</taxon>
        <taxon>Spermatophyta</taxon>
        <taxon>Magnoliopsida</taxon>
        <taxon>Liliopsida</taxon>
        <taxon>Poales</taxon>
        <taxon>Poaceae</taxon>
        <taxon>PACMAD clade</taxon>
        <taxon>Arundinoideae</taxon>
        <taxon>Arundineae</taxon>
        <taxon>Arundo</taxon>
    </lineage>
</organism>
<proteinExistence type="predicted"/>
<reference evidence="1" key="1">
    <citation type="submission" date="2014-09" db="EMBL/GenBank/DDBJ databases">
        <authorList>
            <person name="Magalhaes I.L.F."/>
            <person name="Oliveira U."/>
            <person name="Santos F.R."/>
            <person name="Vidigal T.H.D.A."/>
            <person name="Brescovit A.D."/>
            <person name="Santos A.J."/>
        </authorList>
    </citation>
    <scope>NUCLEOTIDE SEQUENCE</scope>
    <source>
        <tissue evidence="1">Shoot tissue taken approximately 20 cm above the soil surface</tissue>
    </source>
</reference>
<sequence>MAIWEKAHHQFFITDGKKKCVIV</sequence>
<accession>A0A0A8ZN18</accession>
<evidence type="ECO:0000313" key="1">
    <source>
        <dbReference type="EMBL" id="JAD39078.1"/>
    </source>
</evidence>